<organism evidence="3 4">
    <name type="scientific">Pararobbsia alpina</name>
    <dbReference type="NCBI Taxonomy" id="621374"/>
    <lineage>
        <taxon>Bacteria</taxon>
        <taxon>Pseudomonadati</taxon>
        <taxon>Pseudomonadota</taxon>
        <taxon>Betaproteobacteria</taxon>
        <taxon>Burkholderiales</taxon>
        <taxon>Burkholderiaceae</taxon>
        <taxon>Pararobbsia</taxon>
    </lineage>
</organism>
<dbReference type="Pfam" id="PF00107">
    <property type="entry name" value="ADH_zinc_N"/>
    <property type="match status" value="1"/>
</dbReference>
<gene>
    <name evidence="3" type="ORF">LMG28138_03388</name>
</gene>
<dbReference type="SUPFAM" id="SSF51735">
    <property type="entry name" value="NAD(P)-binding Rossmann-fold domains"/>
    <property type="match status" value="1"/>
</dbReference>
<dbReference type="Pfam" id="PF08240">
    <property type="entry name" value="ADH_N"/>
    <property type="match status" value="1"/>
</dbReference>
<proteinExistence type="predicted"/>
<protein>
    <submittedName>
        <fullName evidence="3">Zinc-type alcohol dehydrogenase-like protein</fullName>
    </submittedName>
</protein>
<dbReference type="InterPro" id="IPR013149">
    <property type="entry name" value="ADH-like_C"/>
</dbReference>
<dbReference type="SMART" id="SM00829">
    <property type="entry name" value="PKS_ER"/>
    <property type="match status" value="1"/>
</dbReference>
<name>A0A6S7D0B6_9BURK</name>
<dbReference type="InterPro" id="IPR036291">
    <property type="entry name" value="NAD(P)-bd_dom_sf"/>
</dbReference>
<dbReference type="EMBL" id="CADIKM010000016">
    <property type="protein sequence ID" value="CAB3792721.1"/>
    <property type="molecule type" value="Genomic_DNA"/>
</dbReference>
<dbReference type="SUPFAM" id="SSF50129">
    <property type="entry name" value="GroES-like"/>
    <property type="match status" value="1"/>
</dbReference>
<dbReference type="Gene3D" id="3.40.50.720">
    <property type="entry name" value="NAD(P)-binding Rossmann-like Domain"/>
    <property type="match status" value="1"/>
</dbReference>
<evidence type="ECO:0000256" key="1">
    <source>
        <dbReference type="ARBA" id="ARBA00022857"/>
    </source>
</evidence>
<dbReference type="InterPro" id="IPR051603">
    <property type="entry name" value="Zinc-ADH_QOR/CCCR"/>
</dbReference>
<evidence type="ECO:0000313" key="3">
    <source>
        <dbReference type="EMBL" id="CAB3792721.1"/>
    </source>
</evidence>
<evidence type="ECO:0000313" key="4">
    <source>
        <dbReference type="Proteomes" id="UP000494115"/>
    </source>
</evidence>
<dbReference type="RefSeq" id="WP_175105916.1">
    <property type="nucleotide sequence ID" value="NZ_CADIKM010000016.1"/>
</dbReference>
<reference evidence="3 4" key="1">
    <citation type="submission" date="2020-04" db="EMBL/GenBank/DDBJ databases">
        <authorList>
            <person name="De Canck E."/>
        </authorList>
    </citation>
    <scope>NUCLEOTIDE SEQUENCE [LARGE SCALE GENOMIC DNA]</scope>
    <source>
        <strain evidence="3 4">LMG 28138</strain>
    </source>
</reference>
<keyword evidence="1" id="KW-0521">NADP</keyword>
<feature type="domain" description="Enoyl reductase (ER)" evidence="2">
    <location>
        <begin position="10"/>
        <end position="331"/>
    </location>
</feature>
<dbReference type="InterPro" id="IPR020843">
    <property type="entry name" value="ER"/>
</dbReference>
<evidence type="ECO:0000259" key="2">
    <source>
        <dbReference type="SMART" id="SM00829"/>
    </source>
</evidence>
<dbReference type="InterPro" id="IPR011032">
    <property type="entry name" value="GroES-like_sf"/>
</dbReference>
<sequence length="338" mass="35223">MKAVIATTQGSPDVFKLVDLPKPVPCAGQVLIKVAASAVNPIDTKVRKAKLPMTPAEFPAVLQTDFAGVVEAVSPDVTQFSVGNEVYGFAGGFKGPNGDVSGALAEYIVADAALIALKPRTLDFRQAAALPLVATTAWLALHDKVKLDAKTKVLILGGTGGVGHVAVQLAKAAGAQVFAVVRSDKSAALAKELGATVCINLAQTDAKEVVDKYTDGKGFDVIFDTVGGPLLDAAFQMIRPAGDVITVVGAATHNLAPLYLRGANLHTVLVLIPIMFGQDREAQGLNLDAIRRLVDDGQIKPLLDPQRFSLGQVADAHRKLEAGQAAGKLVIDVSEIEA</sequence>
<dbReference type="GO" id="GO:0016491">
    <property type="term" value="F:oxidoreductase activity"/>
    <property type="evidence" value="ECO:0007669"/>
    <property type="project" value="InterPro"/>
</dbReference>
<dbReference type="PANTHER" id="PTHR44154">
    <property type="entry name" value="QUINONE OXIDOREDUCTASE"/>
    <property type="match status" value="1"/>
</dbReference>
<keyword evidence="4" id="KW-1185">Reference proteome</keyword>
<dbReference type="AlphaFoldDB" id="A0A6S7D0B6"/>
<accession>A0A6S7D0B6</accession>
<dbReference type="CDD" id="cd08272">
    <property type="entry name" value="MDR6"/>
    <property type="match status" value="1"/>
</dbReference>
<dbReference type="InterPro" id="IPR013154">
    <property type="entry name" value="ADH-like_N"/>
</dbReference>
<dbReference type="Gene3D" id="3.90.180.10">
    <property type="entry name" value="Medium-chain alcohol dehydrogenases, catalytic domain"/>
    <property type="match status" value="1"/>
</dbReference>
<dbReference type="Proteomes" id="UP000494115">
    <property type="component" value="Unassembled WGS sequence"/>
</dbReference>
<dbReference type="PANTHER" id="PTHR44154:SF1">
    <property type="entry name" value="QUINONE OXIDOREDUCTASE"/>
    <property type="match status" value="1"/>
</dbReference>